<dbReference type="RefSeq" id="WP_220228690.1">
    <property type="nucleotide sequence ID" value="NZ_JAICBX010000002.1"/>
</dbReference>
<accession>A0AAE2ZL31</accession>
<feature type="signal peptide" evidence="2">
    <location>
        <begin position="1"/>
        <end position="24"/>
    </location>
</feature>
<gene>
    <name evidence="3" type="ORF">K1W69_12580</name>
</gene>
<evidence type="ECO:0008006" key="5">
    <source>
        <dbReference type="Google" id="ProtNLM"/>
    </source>
</evidence>
<evidence type="ECO:0000256" key="1">
    <source>
        <dbReference type="SAM" id="MobiDB-lite"/>
    </source>
</evidence>
<feature type="chain" id="PRO_5041991374" description="SGNH/GDSL hydrolase family protein" evidence="2">
    <location>
        <begin position="25"/>
        <end position="282"/>
    </location>
</feature>
<dbReference type="AlphaFoldDB" id="A0AAE2ZL31"/>
<keyword evidence="2" id="KW-0732">Signal</keyword>
<evidence type="ECO:0000313" key="3">
    <source>
        <dbReference type="EMBL" id="MBW8638024.1"/>
    </source>
</evidence>
<dbReference type="EMBL" id="JAICBX010000002">
    <property type="protein sequence ID" value="MBW8638024.1"/>
    <property type="molecule type" value="Genomic_DNA"/>
</dbReference>
<comment type="caution">
    <text evidence="3">The sequence shown here is derived from an EMBL/GenBank/DDBJ whole genome shotgun (WGS) entry which is preliminary data.</text>
</comment>
<reference evidence="3" key="1">
    <citation type="submission" date="2021-08" db="EMBL/GenBank/DDBJ databases">
        <title>Hoeflea bacterium WL0058 sp. nov., isolated from the sediment.</title>
        <authorList>
            <person name="Wang L."/>
            <person name="Zhang D."/>
        </authorList>
    </citation>
    <scope>NUCLEOTIDE SEQUENCE</scope>
    <source>
        <strain evidence="3">WL0058</strain>
    </source>
</reference>
<proteinExistence type="predicted"/>
<protein>
    <recommendedName>
        <fullName evidence="5">SGNH/GDSL hydrolase family protein</fullName>
    </recommendedName>
</protein>
<evidence type="ECO:0000256" key="2">
    <source>
        <dbReference type="SAM" id="SignalP"/>
    </source>
</evidence>
<name>A0AAE2ZL31_9HYPH</name>
<sequence>MPLLSHLLLLALTASIVMSAAANAETPRVFSGKSTLLVVSGYSTSSVWPHILQRKLDRYHDGERIIEVRSAVIASTPIAKLMDVRTGRPKESWRRIEEAIASGGDRPVVVLAQQSLQWSFGPRRRTGIRNSDDKERIRVGSSVLRKYHELLLRTGADQVVLATHVYKKAMEPEIYNERYALDELARENPQAFTAGPDVWTVTRNNYPLAYERDRVHLSSFGAEAVAQEWFEFLLQREGASIPDWSREQVAAAQELAIAQRKKIKAQETSKRNKFARPRQDGR</sequence>
<keyword evidence="4" id="KW-1185">Reference proteome</keyword>
<dbReference type="Proteomes" id="UP001196509">
    <property type="component" value="Unassembled WGS sequence"/>
</dbReference>
<evidence type="ECO:0000313" key="4">
    <source>
        <dbReference type="Proteomes" id="UP001196509"/>
    </source>
</evidence>
<feature type="region of interest" description="Disordered" evidence="1">
    <location>
        <begin position="261"/>
        <end position="282"/>
    </location>
</feature>
<organism evidence="3 4">
    <name type="scientific">Flavimaribacter sediminis</name>
    <dbReference type="NCBI Taxonomy" id="2865987"/>
    <lineage>
        <taxon>Bacteria</taxon>
        <taxon>Pseudomonadati</taxon>
        <taxon>Pseudomonadota</taxon>
        <taxon>Alphaproteobacteria</taxon>
        <taxon>Hyphomicrobiales</taxon>
        <taxon>Rhizobiaceae</taxon>
        <taxon>Flavimaribacter</taxon>
    </lineage>
</organism>